<dbReference type="SUPFAM" id="SSF52540">
    <property type="entry name" value="P-loop containing nucleoside triphosphate hydrolases"/>
    <property type="match status" value="1"/>
</dbReference>
<dbReference type="InterPro" id="IPR011545">
    <property type="entry name" value="DEAD/DEAH_box_helicase_dom"/>
</dbReference>
<dbReference type="Pfam" id="PF18019">
    <property type="entry name" value="Cas3_HD"/>
    <property type="match status" value="1"/>
</dbReference>
<dbReference type="Pfam" id="PF22590">
    <property type="entry name" value="Cas3-like_C_2"/>
    <property type="match status" value="1"/>
</dbReference>
<dbReference type="Gene3D" id="3.40.50.300">
    <property type="entry name" value="P-loop containing nucleotide triphosphate hydrolases"/>
    <property type="match status" value="2"/>
</dbReference>
<dbReference type="SMART" id="SM00487">
    <property type="entry name" value="DEXDc"/>
    <property type="match status" value="1"/>
</dbReference>
<dbReference type="Gene3D" id="1.10.3210.30">
    <property type="match status" value="1"/>
</dbReference>
<dbReference type="PANTHER" id="PTHR47959:SF16">
    <property type="entry name" value="CRISPR-ASSOCIATED NUCLEASE_HELICASE CAS3-RELATED"/>
    <property type="match status" value="1"/>
</dbReference>
<gene>
    <name evidence="13" type="ORF">BON30_46160</name>
</gene>
<dbReference type="Pfam" id="PF00270">
    <property type="entry name" value="DEAD"/>
    <property type="match status" value="1"/>
</dbReference>
<dbReference type="NCBIfam" id="TIGR01587">
    <property type="entry name" value="cas3_core"/>
    <property type="match status" value="1"/>
</dbReference>
<sequence>MTASSSSPVELLAKSRLPGREPVTLEAHLLDTERAALALFAPPSRWGRSFPRFFKLGEADSGCFLLNLRLAALFHDLGKANADFLAAVTSRHPVPQTLRHEHLSALILHLPEVSRWLATHPGIDLDIVAAATLSHHFKASDSGDEFRWCQHRGTPRLSLHLDHPQVRAVLRRIAEVAELQGDLPSLPRDPWGAGGPWALAYDRGLCAARTFQRALGRDPRRRALLLAVKAGLIAADAASSGLIREGHPLLAWIEDITSMPSLTAEDIERAVLAPRAEQIQRGTGRAFSLKEFQRCAAEQGPRTLLLAACGTGKTLAAWKWAQAQARERAIGRVIFLYPTRGTATEGFRDYVGWAPEEEAALVSGTSRYELEAMRSNPAESTQGKQYTDEASDRLYALGLWSKRYFSATADQFLSFLEHGYKSTCLLPVLADSALIIDEVHSFDRRMFDTLVGFLKTFDVPVLCMTATLSPSRRQSLEAQGLGVYPTARERPLLEQLRQEEEHPRYRLEAVDGEEQAFAIACEAFASGQRVLWVVNQVARCQSLAERLQVALKKEVLCYHSRFRLEDRRKAHQGTVDAFKQLSASVLAVTTQVCEMSLDLDADVLITEWAPVSALVQRMGRANRHRARGDAFKARLVSYAPRSPAPYTREELGAAEKMLRELGKGDVNQRQLADALEKYAPVERTLGGNARFLEAGYFSMPGSFRDGEEFTHPCVLDTDVLRLRELLAARKSYEGLIVPVPRRSLLSESERPEGLPAYLGVARGTAYTSFLGFRTEEGRT</sequence>
<keyword evidence="5" id="KW-0547">Nucleotide-binding</keyword>
<evidence type="ECO:0000256" key="5">
    <source>
        <dbReference type="ARBA" id="ARBA00022741"/>
    </source>
</evidence>
<dbReference type="GO" id="GO:0003676">
    <property type="term" value="F:nucleic acid binding"/>
    <property type="evidence" value="ECO:0007669"/>
    <property type="project" value="InterPro"/>
</dbReference>
<keyword evidence="14" id="KW-1185">Reference proteome</keyword>
<name>A0A1L9AV70_9BACT</name>
<protein>
    <submittedName>
        <fullName evidence="13">CRISPR-associated helicase Cas3</fullName>
    </submittedName>
</protein>
<dbReference type="InterPro" id="IPR001650">
    <property type="entry name" value="Helicase_C-like"/>
</dbReference>
<reference evidence="14" key="1">
    <citation type="submission" date="2016-11" db="EMBL/GenBank/DDBJ databases">
        <authorList>
            <person name="Shukria A."/>
            <person name="Stevens D.C."/>
        </authorList>
    </citation>
    <scope>NUCLEOTIDE SEQUENCE [LARGE SCALE GENOMIC DNA]</scope>
    <source>
        <strain evidence="14">Cbfe23</strain>
    </source>
</reference>
<comment type="similarity">
    <text evidence="1">In the N-terminal section; belongs to the CRISPR-associated nuclease Cas3-HD family.</text>
</comment>
<dbReference type="PROSITE" id="PS51192">
    <property type="entry name" value="HELICASE_ATP_BIND_1"/>
    <property type="match status" value="1"/>
</dbReference>
<dbReference type="EMBL" id="MPIN01000025">
    <property type="protein sequence ID" value="OJH33915.1"/>
    <property type="molecule type" value="Genomic_DNA"/>
</dbReference>
<evidence type="ECO:0000259" key="11">
    <source>
        <dbReference type="PROSITE" id="PS51192"/>
    </source>
</evidence>
<evidence type="ECO:0000256" key="10">
    <source>
        <dbReference type="ARBA" id="ARBA00038437"/>
    </source>
</evidence>
<comment type="similarity">
    <text evidence="10">Belongs to the DEAD box helicase family.</text>
</comment>
<dbReference type="OrthoDB" id="9810236at2"/>
<comment type="caution">
    <text evidence="13">The sequence shown here is derived from an EMBL/GenBank/DDBJ whole genome shotgun (WGS) entry which is preliminary data.</text>
</comment>
<dbReference type="CDD" id="cd09641">
    <property type="entry name" value="Cas3''_I"/>
    <property type="match status" value="1"/>
</dbReference>
<feature type="domain" description="Helicase ATP-binding" evidence="11">
    <location>
        <begin position="294"/>
        <end position="486"/>
    </location>
</feature>
<keyword evidence="7" id="KW-0347">Helicase</keyword>
<dbReference type="Proteomes" id="UP000182229">
    <property type="component" value="Unassembled WGS sequence"/>
</dbReference>
<evidence type="ECO:0000256" key="3">
    <source>
        <dbReference type="ARBA" id="ARBA00022722"/>
    </source>
</evidence>
<keyword evidence="6" id="KW-0378">Hydrolase</keyword>
<accession>A0A1L9AV70</accession>
<dbReference type="InterPro" id="IPR006474">
    <property type="entry name" value="Helicase_Cas3_CRISPR-ass_core"/>
</dbReference>
<feature type="domain" description="HD Cas3-type" evidence="12">
    <location>
        <begin position="18"/>
        <end position="238"/>
    </location>
</feature>
<dbReference type="InterPro" id="IPR054712">
    <property type="entry name" value="Cas3-like_dom"/>
</dbReference>
<evidence type="ECO:0000313" key="13">
    <source>
        <dbReference type="EMBL" id="OJH33915.1"/>
    </source>
</evidence>
<keyword evidence="3" id="KW-0540">Nuclease</keyword>
<evidence type="ECO:0000256" key="7">
    <source>
        <dbReference type="ARBA" id="ARBA00022806"/>
    </source>
</evidence>
<comment type="similarity">
    <text evidence="2">In the central section; belongs to the CRISPR-associated helicase Cas3 family.</text>
</comment>
<evidence type="ECO:0000313" key="14">
    <source>
        <dbReference type="Proteomes" id="UP000182229"/>
    </source>
</evidence>
<dbReference type="InterPro" id="IPR050079">
    <property type="entry name" value="DEAD_box_RNA_helicase"/>
</dbReference>
<dbReference type="RefSeq" id="WP_071905032.1">
    <property type="nucleotide sequence ID" value="NZ_MPIN01000025.1"/>
</dbReference>
<evidence type="ECO:0000256" key="2">
    <source>
        <dbReference type="ARBA" id="ARBA00009046"/>
    </source>
</evidence>
<evidence type="ECO:0000256" key="6">
    <source>
        <dbReference type="ARBA" id="ARBA00022801"/>
    </source>
</evidence>
<dbReference type="AlphaFoldDB" id="A0A1L9AV70"/>
<keyword evidence="8" id="KW-0067">ATP-binding</keyword>
<proteinExistence type="inferred from homology"/>
<evidence type="ECO:0000256" key="9">
    <source>
        <dbReference type="ARBA" id="ARBA00023118"/>
    </source>
</evidence>
<dbReference type="STRING" id="83449.BON30_46160"/>
<dbReference type="GO" id="GO:0005829">
    <property type="term" value="C:cytosol"/>
    <property type="evidence" value="ECO:0007669"/>
    <property type="project" value="TreeGrafter"/>
</dbReference>
<dbReference type="GO" id="GO:0005524">
    <property type="term" value="F:ATP binding"/>
    <property type="evidence" value="ECO:0007669"/>
    <property type="project" value="UniProtKB-KW"/>
</dbReference>
<dbReference type="InterPro" id="IPR038257">
    <property type="entry name" value="CRISPR-assoc_Cas3_HD_sf"/>
</dbReference>
<keyword evidence="9" id="KW-0051">Antiviral defense</keyword>
<dbReference type="GO" id="GO:0004518">
    <property type="term" value="F:nuclease activity"/>
    <property type="evidence" value="ECO:0007669"/>
    <property type="project" value="UniProtKB-KW"/>
</dbReference>
<evidence type="ECO:0000256" key="4">
    <source>
        <dbReference type="ARBA" id="ARBA00022723"/>
    </source>
</evidence>
<dbReference type="InterPro" id="IPR006483">
    <property type="entry name" value="CRISPR-assoc_Cas3_HD"/>
</dbReference>
<dbReference type="GO" id="GO:0051607">
    <property type="term" value="P:defense response to virus"/>
    <property type="evidence" value="ECO:0007669"/>
    <property type="project" value="UniProtKB-KW"/>
</dbReference>
<dbReference type="PROSITE" id="PS51643">
    <property type="entry name" value="HD_CAS3"/>
    <property type="match status" value="1"/>
</dbReference>
<organism evidence="13 14">
    <name type="scientific">Cystobacter ferrugineus</name>
    <dbReference type="NCBI Taxonomy" id="83449"/>
    <lineage>
        <taxon>Bacteria</taxon>
        <taxon>Pseudomonadati</taxon>
        <taxon>Myxococcota</taxon>
        <taxon>Myxococcia</taxon>
        <taxon>Myxococcales</taxon>
        <taxon>Cystobacterineae</taxon>
        <taxon>Archangiaceae</taxon>
        <taxon>Cystobacter</taxon>
    </lineage>
</organism>
<evidence type="ECO:0000259" key="12">
    <source>
        <dbReference type="PROSITE" id="PS51643"/>
    </source>
</evidence>
<evidence type="ECO:0000256" key="8">
    <source>
        <dbReference type="ARBA" id="ARBA00022840"/>
    </source>
</evidence>
<dbReference type="GO" id="GO:0046872">
    <property type="term" value="F:metal ion binding"/>
    <property type="evidence" value="ECO:0007669"/>
    <property type="project" value="UniProtKB-KW"/>
</dbReference>
<dbReference type="PANTHER" id="PTHR47959">
    <property type="entry name" value="ATP-DEPENDENT RNA HELICASE RHLE-RELATED"/>
    <property type="match status" value="1"/>
</dbReference>
<reference evidence="13 14" key="2">
    <citation type="submission" date="2016-12" db="EMBL/GenBank/DDBJ databases">
        <title>Draft Genome Sequence of Cystobacter ferrugineus Strain Cbfe23.</title>
        <authorList>
            <person name="Akbar S."/>
            <person name="Dowd S.E."/>
            <person name="Stevens D.C."/>
        </authorList>
    </citation>
    <scope>NUCLEOTIDE SEQUENCE [LARGE SCALE GENOMIC DNA]</scope>
    <source>
        <strain evidence="13 14">Cbfe23</strain>
    </source>
</reference>
<evidence type="ECO:0000256" key="1">
    <source>
        <dbReference type="ARBA" id="ARBA00006847"/>
    </source>
</evidence>
<dbReference type="InterPro" id="IPR027417">
    <property type="entry name" value="P-loop_NTPase"/>
</dbReference>
<dbReference type="InterPro" id="IPR014001">
    <property type="entry name" value="Helicase_ATP-bd"/>
</dbReference>
<keyword evidence="4" id="KW-0479">Metal-binding</keyword>
<dbReference type="SMART" id="SM00490">
    <property type="entry name" value="HELICc"/>
    <property type="match status" value="1"/>
</dbReference>
<dbReference type="GO" id="GO:0003724">
    <property type="term" value="F:RNA helicase activity"/>
    <property type="evidence" value="ECO:0007669"/>
    <property type="project" value="TreeGrafter"/>
</dbReference>
<dbReference type="GO" id="GO:0016787">
    <property type="term" value="F:hydrolase activity"/>
    <property type="evidence" value="ECO:0007669"/>
    <property type="project" value="UniProtKB-KW"/>
</dbReference>